<evidence type="ECO:0000313" key="1">
    <source>
        <dbReference type="EMBL" id="PZF83742.1"/>
    </source>
</evidence>
<dbReference type="Proteomes" id="UP000248764">
    <property type="component" value="Unassembled WGS sequence"/>
</dbReference>
<gene>
    <name evidence="1" type="ORF">C1I92_11545</name>
</gene>
<dbReference type="EMBL" id="POTW01000022">
    <property type="protein sequence ID" value="PZF83742.1"/>
    <property type="molecule type" value="Genomic_DNA"/>
</dbReference>
<sequence>MNPRLARLDVLVGAWELTATIDDRVMSRARTTFRWQGDGGLLAQRTDPQTFLVPEWEGAAPEWTETVIGVDDYSGAYTMLLSDARGVGRVYRMAFDDDRRWTMTSRPGEDFHQRFEGTVAADGATIDGRWEASSDGRTWATDFAVTYRRLDR</sequence>
<keyword evidence="2" id="KW-1185">Reference proteome</keyword>
<organism evidence="1 2">
    <name type="scientific">Jiangella anatolica</name>
    <dbReference type="NCBI Taxonomy" id="2670374"/>
    <lineage>
        <taxon>Bacteria</taxon>
        <taxon>Bacillati</taxon>
        <taxon>Actinomycetota</taxon>
        <taxon>Actinomycetes</taxon>
        <taxon>Jiangellales</taxon>
        <taxon>Jiangellaceae</taxon>
        <taxon>Jiangella</taxon>
    </lineage>
</organism>
<evidence type="ECO:0000313" key="2">
    <source>
        <dbReference type="Proteomes" id="UP000248764"/>
    </source>
</evidence>
<dbReference type="AlphaFoldDB" id="A0A2W2BCJ6"/>
<accession>A0A2W2BCJ6</accession>
<protein>
    <recommendedName>
        <fullName evidence="3">DUF1579 domain-containing protein</fullName>
    </recommendedName>
</protein>
<name>A0A2W2BCJ6_9ACTN</name>
<proteinExistence type="predicted"/>
<evidence type="ECO:0008006" key="3">
    <source>
        <dbReference type="Google" id="ProtNLM"/>
    </source>
</evidence>
<comment type="caution">
    <text evidence="1">The sequence shown here is derived from an EMBL/GenBank/DDBJ whole genome shotgun (WGS) entry which is preliminary data.</text>
</comment>
<reference evidence="1 2" key="1">
    <citation type="submission" date="2018-01" db="EMBL/GenBank/DDBJ databases">
        <title>Draft genome sequence of Jiangella sp. GTF31.</title>
        <authorList>
            <person name="Sahin N."/>
            <person name="Ay H."/>
            <person name="Saygin H."/>
        </authorList>
    </citation>
    <scope>NUCLEOTIDE SEQUENCE [LARGE SCALE GENOMIC DNA]</scope>
    <source>
        <strain evidence="1 2">GTF31</strain>
    </source>
</reference>